<sequence>MFVVWCLPTTKIKPHQREKAVEILDILGKWSLVDSYVMILMLIAFRMKINLPPNEDDYNILQINLFVYPAWGFVTLVVGTILSLGCSQVILAAERYVDKKELLNHQIQLIIEEEEKRNKEDYSDYSYSYSYSYSDSESENKKKGKKKGKLSNIGKNTKKPKNNQQRLETVEEDDQNENAPSPKPKKKNENDKKDKKKKSKLDGKHKLSLFMYCKSFLWKIFLSLIMLSGIIMFIFGTYMKAFSFKFVGLAGWALKLVNADQYREYSSIDLAIQLPKAAENQNSFGIRITQAVYILVTNLMPIIHLVCLSILWFIPLKLKHIHFIERACEYMYSWACLDVFVISIVAAVMEISQLALFMVGDRCDIVDIITKEYFSQEDLIKDHLTCFDVVTTFLKGSYIIIAAAIFHTIATIGIGKCTKKLNRDLAEIEKEKRDQNKLSPLLN</sequence>
<dbReference type="KEGG" id="tva:4759763"/>
<feature type="transmembrane region" description="Helical" evidence="2">
    <location>
        <begin position="216"/>
        <end position="239"/>
    </location>
</feature>
<dbReference type="InParanoid" id="A2EZG6"/>
<dbReference type="VEuPathDB" id="TrichDB:TVAG_047860"/>
<feature type="region of interest" description="Disordered" evidence="1">
    <location>
        <begin position="131"/>
        <end position="199"/>
    </location>
</feature>
<feature type="transmembrane region" description="Helical" evidence="2">
    <location>
        <begin position="330"/>
        <end position="349"/>
    </location>
</feature>
<dbReference type="OrthoDB" id="445675at2759"/>
<dbReference type="PANTHER" id="PTHR34730">
    <property type="entry name" value="UNNAMED PRODUCT"/>
    <property type="match status" value="1"/>
</dbReference>
<feature type="transmembrane region" description="Helical" evidence="2">
    <location>
        <begin position="26"/>
        <end position="45"/>
    </location>
</feature>
<evidence type="ECO:0008006" key="5">
    <source>
        <dbReference type="Google" id="ProtNLM"/>
    </source>
</evidence>
<keyword evidence="2" id="KW-1133">Transmembrane helix</keyword>
<dbReference type="RefSeq" id="XP_001314459.1">
    <property type="nucleotide sequence ID" value="XM_001314439.1"/>
</dbReference>
<accession>A2EZG6</accession>
<name>A2EZG6_TRIV3</name>
<protein>
    <recommendedName>
        <fullName evidence="5">Transmembrane protein</fullName>
    </recommendedName>
</protein>
<dbReference type="InterPro" id="IPR007498">
    <property type="entry name" value="PqiA-like"/>
</dbReference>
<feature type="transmembrane region" description="Helical" evidence="2">
    <location>
        <begin position="291"/>
        <end position="318"/>
    </location>
</feature>
<reference evidence="3" key="2">
    <citation type="journal article" date="2007" name="Science">
        <title>Draft genome sequence of the sexually transmitted pathogen Trichomonas vaginalis.</title>
        <authorList>
            <person name="Carlton J.M."/>
            <person name="Hirt R.P."/>
            <person name="Silva J.C."/>
            <person name="Delcher A.L."/>
            <person name="Schatz M."/>
            <person name="Zhao Q."/>
            <person name="Wortman J.R."/>
            <person name="Bidwell S.L."/>
            <person name="Alsmark U.C.M."/>
            <person name="Besteiro S."/>
            <person name="Sicheritz-Ponten T."/>
            <person name="Noel C.J."/>
            <person name="Dacks J.B."/>
            <person name="Foster P.G."/>
            <person name="Simillion C."/>
            <person name="Van de Peer Y."/>
            <person name="Miranda-Saavedra D."/>
            <person name="Barton G.J."/>
            <person name="Westrop G.D."/>
            <person name="Mueller S."/>
            <person name="Dessi D."/>
            <person name="Fiori P.L."/>
            <person name="Ren Q."/>
            <person name="Paulsen I."/>
            <person name="Zhang H."/>
            <person name="Bastida-Corcuera F.D."/>
            <person name="Simoes-Barbosa A."/>
            <person name="Brown M.T."/>
            <person name="Hayes R.D."/>
            <person name="Mukherjee M."/>
            <person name="Okumura C.Y."/>
            <person name="Schneider R."/>
            <person name="Smith A.J."/>
            <person name="Vanacova S."/>
            <person name="Villalvazo M."/>
            <person name="Haas B.J."/>
            <person name="Pertea M."/>
            <person name="Feldblyum T.V."/>
            <person name="Utterback T.R."/>
            <person name="Shu C.L."/>
            <person name="Osoegawa K."/>
            <person name="de Jong P.J."/>
            <person name="Hrdy I."/>
            <person name="Horvathova L."/>
            <person name="Zubacova Z."/>
            <person name="Dolezal P."/>
            <person name="Malik S.B."/>
            <person name="Logsdon J.M. Jr."/>
            <person name="Henze K."/>
            <person name="Gupta A."/>
            <person name="Wang C.C."/>
            <person name="Dunne R.L."/>
            <person name="Upcroft J.A."/>
            <person name="Upcroft P."/>
            <person name="White O."/>
            <person name="Salzberg S.L."/>
            <person name="Tang P."/>
            <person name="Chiu C.-H."/>
            <person name="Lee Y.-S."/>
            <person name="Embley T.M."/>
            <person name="Coombs G.H."/>
            <person name="Mottram J.C."/>
            <person name="Tachezy J."/>
            <person name="Fraser-Liggett C.M."/>
            <person name="Johnson P.J."/>
        </authorList>
    </citation>
    <scope>NUCLEOTIDE SEQUENCE [LARGE SCALE GENOMIC DNA]</scope>
    <source>
        <strain evidence="3">G3</strain>
    </source>
</reference>
<evidence type="ECO:0000256" key="2">
    <source>
        <dbReference type="SAM" id="Phobius"/>
    </source>
</evidence>
<evidence type="ECO:0000313" key="4">
    <source>
        <dbReference type="Proteomes" id="UP000001542"/>
    </source>
</evidence>
<feature type="transmembrane region" description="Helical" evidence="2">
    <location>
        <begin position="397"/>
        <end position="415"/>
    </location>
</feature>
<keyword evidence="2" id="KW-0812">Transmembrane</keyword>
<dbReference type="PANTHER" id="PTHR34730:SF1">
    <property type="entry name" value="PARAQUAT-INDUCIBLE PROTEIN A"/>
    <property type="match status" value="1"/>
</dbReference>
<dbReference type="AlphaFoldDB" id="A2EZG6"/>
<dbReference type="VEuPathDB" id="TrichDB:TVAGG3_0657350"/>
<evidence type="ECO:0000256" key="1">
    <source>
        <dbReference type="SAM" id="MobiDB-lite"/>
    </source>
</evidence>
<feature type="transmembrane region" description="Helical" evidence="2">
    <location>
        <begin position="65"/>
        <end position="93"/>
    </location>
</feature>
<gene>
    <name evidence="3" type="ORF">TVAG_047860</name>
</gene>
<dbReference type="eggNOG" id="ENOG502QS2P">
    <property type="taxonomic scope" value="Eukaryota"/>
</dbReference>
<proteinExistence type="predicted"/>
<dbReference type="Pfam" id="PF04403">
    <property type="entry name" value="PqiA"/>
    <property type="match status" value="1"/>
</dbReference>
<evidence type="ECO:0000313" key="3">
    <source>
        <dbReference type="EMBL" id="EAY01932.1"/>
    </source>
</evidence>
<reference evidence="3" key="1">
    <citation type="submission" date="2006-10" db="EMBL/GenBank/DDBJ databases">
        <authorList>
            <person name="Amadeo P."/>
            <person name="Zhao Q."/>
            <person name="Wortman J."/>
            <person name="Fraser-Liggett C."/>
            <person name="Carlton J."/>
        </authorList>
    </citation>
    <scope>NUCLEOTIDE SEQUENCE</scope>
    <source>
        <strain evidence="3">G3</strain>
    </source>
</reference>
<dbReference type="Proteomes" id="UP000001542">
    <property type="component" value="Unassembled WGS sequence"/>
</dbReference>
<keyword evidence="4" id="KW-1185">Reference proteome</keyword>
<dbReference type="EMBL" id="DS113552">
    <property type="protein sequence ID" value="EAY01932.1"/>
    <property type="molecule type" value="Genomic_DNA"/>
</dbReference>
<organism evidence="3 4">
    <name type="scientific">Trichomonas vaginalis (strain ATCC PRA-98 / G3)</name>
    <dbReference type="NCBI Taxonomy" id="412133"/>
    <lineage>
        <taxon>Eukaryota</taxon>
        <taxon>Metamonada</taxon>
        <taxon>Parabasalia</taxon>
        <taxon>Trichomonadida</taxon>
        <taxon>Trichomonadidae</taxon>
        <taxon>Trichomonas</taxon>
    </lineage>
</organism>
<dbReference type="OMA" id="LMATHIM"/>
<keyword evidence="2" id="KW-0472">Membrane</keyword>